<feature type="region of interest" description="Disordered" evidence="1">
    <location>
        <begin position="114"/>
        <end position="181"/>
    </location>
</feature>
<dbReference type="Proteomes" id="UP000283509">
    <property type="component" value="Unassembled WGS sequence"/>
</dbReference>
<reference evidence="2 3" key="1">
    <citation type="submission" date="2018-04" db="EMBL/GenBank/DDBJ databases">
        <authorList>
            <person name="Zhang X."/>
            <person name="Yuan J."/>
            <person name="Li F."/>
            <person name="Xiang J."/>
        </authorList>
    </citation>
    <scope>NUCLEOTIDE SEQUENCE [LARGE SCALE GENOMIC DNA]</scope>
    <source>
        <tissue evidence="2">Muscle</tissue>
    </source>
</reference>
<dbReference type="AlphaFoldDB" id="A0A3R7QBX2"/>
<name>A0A3R7QBX2_PENVA</name>
<reference evidence="2 3" key="2">
    <citation type="submission" date="2019-01" db="EMBL/GenBank/DDBJ databases">
        <title>The decoding of complex shrimp genome reveals the adaptation for benthos swimmer, frequently molting mechanism and breeding impact on genome.</title>
        <authorList>
            <person name="Sun Y."/>
            <person name="Gao Y."/>
            <person name="Yu Y."/>
        </authorList>
    </citation>
    <scope>NUCLEOTIDE SEQUENCE [LARGE SCALE GENOMIC DNA]</scope>
    <source>
        <tissue evidence="2">Muscle</tissue>
    </source>
</reference>
<keyword evidence="3" id="KW-1185">Reference proteome</keyword>
<proteinExistence type="predicted"/>
<evidence type="ECO:0000256" key="1">
    <source>
        <dbReference type="SAM" id="MobiDB-lite"/>
    </source>
</evidence>
<organism evidence="2 3">
    <name type="scientific">Penaeus vannamei</name>
    <name type="common">Whiteleg shrimp</name>
    <name type="synonym">Litopenaeus vannamei</name>
    <dbReference type="NCBI Taxonomy" id="6689"/>
    <lineage>
        <taxon>Eukaryota</taxon>
        <taxon>Metazoa</taxon>
        <taxon>Ecdysozoa</taxon>
        <taxon>Arthropoda</taxon>
        <taxon>Crustacea</taxon>
        <taxon>Multicrustacea</taxon>
        <taxon>Malacostraca</taxon>
        <taxon>Eumalacostraca</taxon>
        <taxon>Eucarida</taxon>
        <taxon>Decapoda</taxon>
        <taxon>Dendrobranchiata</taxon>
        <taxon>Penaeoidea</taxon>
        <taxon>Penaeidae</taxon>
        <taxon>Penaeus</taxon>
    </lineage>
</organism>
<protein>
    <submittedName>
        <fullName evidence="2">Uncharacterized protein</fullName>
    </submittedName>
</protein>
<evidence type="ECO:0000313" key="2">
    <source>
        <dbReference type="EMBL" id="ROT62846.1"/>
    </source>
</evidence>
<feature type="region of interest" description="Disordered" evidence="1">
    <location>
        <begin position="208"/>
        <end position="280"/>
    </location>
</feature>
<sequence length="394" mass="44734">MRLAPFKAPAFPRRECARHRSRSPCSYALDEPRPRSSSAPAPRPPRSIHQTPLSDFTALQPNATPPTLHSAYSRVLRLRVPCFSRVAGKYSFVKHIALPLPLPRDPTRRLPKIHFLKRIPPSGKKKKIQSSKNRTQPSPPLHTKETRGRPASPAKVPSAHARAPRRRRPPGFKTARRTRFTTRNIREQACDVVLRPVGFLFASRVPRRSGAGLMGGRRAFRTSPPPADTRRSRGPWAGRTDPSRRSQISPSRTRSTRRRRLFRDSSPLQPRRPGRRGLRLQLRRNFSSPSLLHAHAPPPPQASYHSYHFATRASTGLFQFRRVSPKLAPALLVSRYCDDLDFLRRRCQFEELPLRRAASANGDRQGSASTLLIAAARPEGFNYVVHFPERLRFP</sequence>
<evidence type="ECO:0000313" key="3">
    <source>
        <dbReference type="Proteomes" id="UP000283509"/>
    </source>
</evidence>
<dbReference type="EMBL" id="QCYY01003536">
    <property type="protein sequence ID" value="ROT62846.1"/>
    <property type="molecule type" value="Genomic_DNA"/>
</dbReference>
<feature type="compositionally biased region" description="Basic residues" evidence="1">
    <location>
        <begin position="162"/>
        <end position="180"/>
    </location>
</feature>
<feature type="region of interest" description="Disordered" evidence="1">
    <location>
        <begin position="15"/>
        <end position="52"/>
    </location>
</feature>
<gene>
    <name evidence="2" type="ORF">C7M84_019298</name>
</gene>
<comment type="caution">
    <text evidence="2">The sequence shown here is derived from an EMBL/GenBank/DDBJ whole genome shotgun (WGS) entry which is preliminary data.</text>
</comment>
<accession>A0A3R7QBX2</accession>
<feature type="compositionally biased region" description="Basic residues" evidence="1">
    <location>
        <begin position="114"/>
        <end position="129"/>
    </location>
</feature>